<evidence type="ECO:0000259" key="1">
    <source>
        <dbReference type="PROSITE" id="PS51750"/>
    </source>
</evidence>
<dbReference type="InterPro" id="IPR018877">
    <property type="entry name" value="Phage_P22_Orf201_C"/>
</dbReference>
<proteinExistence type="predicted"/>
<dbReference type="Pfam" id="PF02498">
    <property type="entry name" value="Bro-N"/>
    <property type="match status" value="1"/>
</dbReference>
<name>A0ABY4EFD2_VITST</name>
<dbReference type="PROSITE" id="PS51750">
    <property type="entry name" value="BRO_N"/>
    <property type="match status" value="1"/>
</dbReference>
<keyword evidence="3" id="KW-1185">Reference proteome</keyword>
<dbReference type="Pfam" id="PF10549">
    <property type="entry name" value="ORF11CD3"/>
    <property type="match status" value="1"/>
</dbReference>
<organism evidence="2 3">
    <name type="scientific">Vitreoscilla stercoraria</name>
    <dbReference type="NCBI Taxonomy" id="61"/>
    <lineage>
        <taxon>Bacteria</taxon>
        <taxon>Pseudomonadati</taxon>
        <taxon>Pseudomonadota</taxon>
        <taxon>Betaproteobacteria</taxon>
        <taxon>Neisseriales</taxon>
        <taxon>Neisseriaceae</taxon>
        <taxon>Vitreoscilla</taxon>
    </lineage>
</organism>
<reference evidence="2" key="2">
    <citation type="journal article" date="2022" name="Res Sq">
        <title>Evolution of multicellular longitudinally dividing oral cavity symbionts (Neisseriaceae).</title>
        <authorList>
            <person name="Nyongesa S."/>
            <person name="Weber P."/>
            <person name="Bernet E."/>
            <person name="Pullido F."/>
            <person name="Nieckarz M."/>
            <person name="Delaby M."/>
            <person name="Nieves C."/>
            <person name="Viehboeck T."/>
            <person name="Krause N."/>
            <person name="Rivera-Millot A."/>
            <person name="Nakamura A."/>
            <person name="Vischer N."/>
            <person name="VanNieuwenhze M."/>
            <person name="Brun Y."/>
            <person name="Cava F."/>
            <person name="Bulgheresi S."/>
            <person name="Veyrier F."/>
        </authorList>
    </citation>
    <scope>NUCLEOTIDE SEQUENCE</scope>
    <source>
        <strain evidence="2">SAG 1488-6</strain>
    </source>
</reference>
<accession>A0ABY4EFD2</accession>
<dbReference type="Proteomes" id="UP000832034">
    <property type="component" value="Chromosome"/>
</dbReference>
<dbReference type="InterPro" id="IPR003497">
    <property type="entry name" value="BRO_N_domain"/>
</dbReference>
<gene>
    <name evidence="2" type="ORF">LVJ81_05175</name>
</gene>
<evidence type="ECO:0000313" key="3">
    <source>
        <dbReference type="Proteomes" id="UP000832034"/>
    </source>
</evidence>
<reference evidence="2" key="1">
    <citation type="submission" date="2021-12" db="EMBL/GenBank/DDBJ databases">
        <authorList>
            <person name="Veyrier F.J."/>
        </authorList>
    </citation>
    <scope>NUCLEOTIDE SEQUENCE</scope>
    <source>
        <strain evidence="2">SAG 1488-6</strain>
    </source>
</reference>
<dbReference type="RefSeq" id="WP_169708874.1">
    <property type="nucleotide sequence ID" value="NZ_CP091512.1"/>
</dbReference>
<feature type="domain" description="Bro-N" evidence="1">
    <location>
        <begin position="1"/>
        <end position="114"/>
    </location>
</feature>
<dbReference type="EMBL" id="CP091512">
    <property type="protein sequence ID" value="UOO93423.1"/>
    <property type="molecule type" value="Genomic_DNA"/>
</dbReference>
<evidence type="ECO:0000313" key="2">
    <source>
        <dbReference type="EMBL" id="UOO93423.1"/>
    </source>
</evidence>
<protein>
    <recommendedName>
        <fullName evidence="1">Bro-N domain-containing protein</fullName>
    </recommendedName>
</protein>
<dbReference type="SMART" id="SM01040">
    <property type="entry name" value="Bro-N"/>
    <property type="match status" value="1"/>
</dbReference>
<sequence length="186" mass="21809">MNIITFNQVVLNPVAQADNQIWVTSAELAKALGYSRADSINKVFERNSDEFTNKMSRYVNLTYRNKNNELDNNNFRIFSLRGCHLIAMFAKTEVAKQFRKWVLDLIEQQMHNSQYHQINIMQQYCTMQVHKSREELDASQCGKGLSKWKQRKKWYAQELPKLENQLQPLLANLNLPDADEVAPYVH</sequence>